<evidence type="ECO:0000313" key="2">
    <source>
        <dbReference type="EMBL" id="TNN60046.1"/>
    </source>
</evidence>
<dbReference type="Proteomes" id="UP000314294">
    <property type="component" value="Unassembled WGS sequence"/>
</dbReference>
<evidence type="ECO:0000313" key="3">
    <source>
        <dbReference type="Proteomes" id="UP000314294"/>
    </source>
</evidence>
<feature type="region of interest" description="Disordered" evidence="1">
    <location>
        <begin position="21"/>
        <end position="69"/>
    </location>
</feature>
<organism evidence="2 3">
    <name type="scientific">Liparis tanakae</name>
    <name type="common">Tanaka's snailfish</name>
    <dbReference type="NCBI Taxonomy" id="230148"/>
    <lineage>
        <taxon>Eukaryota</taxon>
        <taxon>Metazoa</taxon>
        <taxon>Chordata</taxon>
        <taxon>Craniata</taxon>
        <taxon>Vertebrata</taxon>
        <taxon>Euteleostomi</taxon>
        <taxon>Actinopterygii</taxon>
        <taxon>Neopterygii</taxon>
        <taxon>Teleostei</taxon>
        <taxon>Neoteleostei</taxon>
        <taxon>Acanthomorphata</taxon>
        <taxon>Eupercaria</taxon>
        <taxon>Perciformes</taxon>
        <taxon>Cottioidei</taxon>
        <taxon>Cottales</taxon>
        <taxon>Liparidae</taxon>
        <taxon>Liparis</taxon>
    </lineage>
</organism>
<accession>A0A4Z2H2M7</accession>
<name>A0A4Z2H2M7_9TELE</name>
<gene>
    <name evidence="2" type="ORF">EYF80_029715</name>
</gene>
<dbReference type="EMBL" id="SRLO01000341">
    <property type="protein sequence ID" value="TNN60046.1"/>
    <property type="molecule type" value="Genomic_DNA"/>
</dbReference>
<reference evidence="2 3" key="1">
    <citation type="submission" date="2019-03" db="EMBL/GenBank/DDBJ databases">
        <title>First draft genome of Liparis tanakae, snailfish: a comprehensive survey of snailfish specific genes.</title>
        <authorList>
            <person name="Kim W."/>
            <person name="Song I."/>
            <person name="Jeong J.-H."/>
            <person name="Kim D."/>
            <person name="Kim S."/>
            <person name="Ryu S."/>
            <person name="Song J.Y."/>
            <person name="Lee S.K."/>
        </authorList>
    </citation>
    <scope>NUCLEOTIDE SEQUENCE [LARGE SCALE GENOMIC DNA]</scope>
    <source>
        <tissue evidence="2">Muscle</tissue>
    </source>
</reference>
<sequence length="69" mass="7772">MRITLPVVTTASLVNTIGNEGKPAWAENVKRNKTNISNNNNNNNNNHGERGKQQEKHPPHKKLLLFTDN</sequence>
<dbReference type="AlphaFoldDB" id="A0A4Z2H2M7"/>
<keyword evidence="3" id="KW-1185">Reference proteome</keyword>
<feature type="compositionally biased region" description="Basic and acidic residues" evidence="1">
    <location>
        <begin position="47"/>
        <end position="57"/>
    </location>
</feature>
<proteinExistence type="predicted"/>
<evidence type="ECO:0000256" key="1">
    <source>
        <dbReference type="SAM" id="MobiDB-lite"/>
    </source>
</evidence>
<comment type="caution">
    <text evidence="2">The sequence shown here is derived from an EMBL/GenBank/DDBJ whole genome shotgun (WGS) entry which is preliminary data.</text>
</comment>
<protein>
    <submittedName>
        <fullName evidence="2">Uncharacterized protein</fullName>
    </submittedName>
</protein>